<feature type="transmembrane region" description="Helical" evidence="1">
    <location>
        <begin position="39"/>
        <end position="68"/>
    </location>
</feature>
<keyword evidence="1" id="KW-1133">Transmembrane helix</keyword>
<evidence type="ECO:0008006" key="4">
    <source>
        <dbReference type="Google" id="ProtNLM"/>
    </source>
</evidence>
<name>A0A1G1ZBY1_9BACT</name>
<comment type="caution">
    <text evidence="2">The sequence shown here is derived from an EMBL/GenBank/DDBJ whole genome shotgun (WGS) entry which is preliminary data.</text>
</comment>
<reference evidence="2 3" key="1">
    <citation type="journal article" date="2016" name="Nat. Commun.">
        <title>Thousands of microbial genomes shed light on interconnected biogeochemical processes in an aquifer system.</title>
        <authorList>
            <person name="Anantharaman K."/>
            <person name="Brown C.T."/>
            <person name="Hug L.A."/>
            <person name="Sharon I."/>
            <person name="Castelle C.J."/>
            <person name="Probst A.J."/>
            <person name="Thomas B.C."/>
            <person name="Singh A."/>
            <person name="Wilkins M.J."/>
            <person name="Karaoz U."/>
            <person name="Brodie E.L."/>
            <person name="Williams K.H."/>
            <person name="Hubbard S.S."/>
            <person name="Banfield J.F."/>
        </authorList>
    </citation>
    <scope>NUCLEOTIDE SEQUENCE [LARGE SCALE GENOMIC DNA]</scope>
</reference>
<organism evidence="2 3">
    <name type="scientific">Candidatus Colwellbacteria bacterium RIFCSPLOWO2_12_FULL_46_17</name>
    <dbReference type="NCBI Taxonomy" id="1797695"/>
    <lineage>
        <taxon>Bacteria</taxon>
        <taxon>Candidatus Colwelliibacteriota</taxon>
    </lineage>
</organism>
<evidence type="ECO:0000313" key="2">
    <source>
        <dbReference type="EMBL" id="OGY62161.1"/>
    </source>
</evidence>
<proteinExistence type="predicted"/>
<sequence length="101" mass="11217">MKKNPIVIGLVQALVLVGYISLVVQLMRSGLTEREPTFLTMLLILTVFTTSALISGTITLGYPVYLFWKQKEFKLAIKSVVSTAIWLSFFISAAITFVITT</sequence>
<keyword evidence="1" id="KW-0472">Membrane</keyword>
<keyword evidence="1" id="KW-0812">Transmembrane</keyword>
<dbReference type="EMBL" id="MHJD01000025">
    <property type="protein sequence ID" value="OGY62161.1"/>
    <property type="molecule type" value="Genomic_DNA"/>
</dbReference>
<evidence type="ECO:0000256" key="1">
    <source>
        <dbReference type="SAM" id="Phobius"/>
    </source>
</evidence>
<gene>
    <name evidence="2" type="ORF">A3G58_02645</name>
</gene>
<feature type="transmembrane region" description="Helical" evidence="1">
    <location>
        <begin position="7"/>
        <end position="27"/>
    </location>
</feature>
<feature type="transmembrane region" description="Helical" evidence="1">
    <location>
        <begin position="80"/>
        <end position="99"/>
    </location>
</feature>
<accession>A0A1G1ZBY1</accession>
<dbReference type="Proteomes" id="UP000177801">
    <property type="component" value="Unassembled WGS sequence"/>
</dbReference>
<protein>
    <recommendedName>
        <fullName evidence="4">DUF5671 domain-containing protein</fullName>
    </recommendedName>
</protein>
<dbReference type="AlphaFoldDB" id="A0A1G1ZBY1"/>
<evidence type="ECO:0000313" key="3">
    <source>
        <dbReference type="Proteomes" id="UP000177801"/>
    </source>
</evidence>